<accession>A0A821LR80</accession>
<dbReference type="EMBL" id="CAJOBG010114951">
    <property type="protein sequence ID" value="CAF4754952.1"/>
    <property type="molecule type" value="Genomic_DNA"/>
</dbReference>
<evidence type="ECO:0000313" key="2">
    <source>
        <dbReference type="EMBL" id="CAF4754952.1"/>
    </source>
</evidence>
<keyword evidence="3" id="KW-1185">Reference proteome</keyword>
<dbReference type="Gene3D" id="2.20.100.10">
    <property type="entry name" value="Thrombospondin type-1 (TSP1) repeat"/>
    <property type="match status" value="1"/>
</dbReference>
<dbReference type="InterPro" id="IPR036383">
    <property type="entry name" value="TSP1_rpt_sf"/>
</dbReference>
<reference evidence="2" key="1">
    <citation type="submission" date="2021-02" db="EMBL/GenBank/DDBJ databases">
        <authorList>
            <person name="Nowell W R."/>
        </authorList>
    </citation>
    <scope>NUCLEOTIDE SEQUENCE</scope>
</reference>
<gene>
    <name evidence="2" type="ORF">OVN521_LOCUS50279</name>
</gene>
<organism evidence="2 3">
    <name type="scientific">Rotaria magnacalcarata</name>
    <dbReference type="NCBI Taxonomy" id="392030"/>
    <lineage>
        <taxon>Eukaryota</taxon>
        <taxon>Metazoa</taxon>
        <taxon>Spiralia</taxon>
        <taxon>Gnathifera</taxon>
        <taxon>Rotifera</taxon>
        <taxon>Eurotatoria</taxon>
        <taxon>Bdelloidea</taxon>
        <taxon>Philodinida</taxon>
        <taxon>Philodinidae</taxon>
        <taxon>Rotaria</taxon>
    </lineage>
</organism>
<dbReference type="SMART" id="SM00209">
    <property type="entry name" value="TSP1"/>
    <property type="match status" value="1"/>
</dbReference>
<name>A0A821LR80_9BILA</name>
<dbReference type="InterPro" id="IPR000884">
    <property type="entry name" value="TSP1_rpt"/>
</dbReference>
<protein>
    <submittedName>
        <fullName evidence="2">Uncharacterized protein</fullName>
    </submittedName>
</protein>
<feature type="non-terminal residue" evidence="2">
    <location>
        <position position="55"/>
    </location>
</feature>
<dbReference type="PROSITE" id="PS50092">
    <property type="entry name" value="TSP1"/>
    <property type="match status" value="1"/>
</dbReference>
<dbReference type="FunFam" id="2.20.100.10:FF:000001">
    <property type="entry name" value="semaphorin-5A isoform X1"/>
    <property type="match status" value="1"/>
</dbReference>
<comment type="caution">
    <text evidence="2">The sequence shown here is derived from an EMBL/GenBank/DDBJ whole genome shotgun (WGS) entry which is preliminary data.</text>
</comment>
<dbReference type="AlphaFoldDB" id="A0A821LR80"/>
<evidence type="ECO:0000313" key="3">
    <source>
        <dbReference type="Proteomes" id="UP000663866"/>
    </source>
</evidence>
<feature type="non-terminal residue" evidence="2">
    <location>
        <position position="1"/>
    </location>
</feature>
<dbReference type="SUPFAM" id="SSF82895">
    <property type="entry name" value="TSP-1 type 1 repeat"/>
    <property type="match status" value="1"/>
</dbReference>
<evidence type="ECO:0000256" key="1">
    <source>
        <dbReference type="ARBA" id="ARBA00023157"/>
    </source>
</evidence>
<sequence>WGSWKPWSACTATCGKNSTKYTTRRCDSPAPLYGGNGCGGLAFNVTNCIELPDCS</sequence>
<keyword evidence="1" id="KW-1015">Disulfide bond</keyword>
<proteinExistence type="predicted"/>
<dbReference type="Proteomes" id="UP000663866">
    <property type="component" value="Unassembled WGS sequence"/>
</dbReference>
<dbReference type="Pfam" id="PF00090">
    <property type="entry name" value="TSP_1"/>
    <property type="match status" value="1"/>
</dbReference>